<evidence type="ECO:0000313" key="1">
    <source>
        <dbReference type="EMBL" id="QDK92279.1"/>
    </source>
</evidence>
<proteinExistence type="predicted"/>
<name>A0A856M8W7_9BACI</name>
<dbReference type="EMBL" id="CP041370">
    <property type="protein sequence ID" value="QDK92279.1"/>
    <property type="molecule type" value="Genomic_DNA"/>
</dbReference>
<geneLocation type="plasmid" evidence="1 2">
    <name>unnamed1</name>
</geneLocation>
<dbReference type="GeneID" id="39574277"/>
<reference evidence="1 2" key="1">
    <citation type="submission" date="2019-07" db="EMBL/GenBank/DDBJ databases">
        <title>Bacillus alkalisoli sp. nov. isolated from saline soil.</title>
        <authorList>
            <person name="Sun J.-Q."/>
            <person name="Xu L."/>
        </authorList>
    </citation>
    <scope>NUCLEOTIDE SEQUENCE [LARGE SCALE GENOMIC DNA]</scope>
    <source>
        <strain evidence="1 2">M4U3P1</strain>
        <plasmid evidence="1 2">unnamed1</plasmid>
    </source>
</reference>
<organism evidence="1 2">
    <name type="scientific">Paenalkalicoccus suaedae</name>
    <dbReference type="NCBI Taxonomy" id="2592382"/>
    <lineage>
        <taxon>Bacteria</taxon>
        <taxon>Bacillati</taxon>
        <taxon>Bacillota</taxon>
        <taxon>Bacilli</taxon>
        <taxon>Bacillales</taxon>
        <taxon>Bacillaceae</taxon>
        <taxon>Paenalkalicoccus</taxon>
    </lineage>
</organism>
<dbReference type="KEGG" id="psua:FLK61_00240"/>
<protein>
    <submittedName>
        <fullName evidence="1">Uncharacterized protein</fullName>
    </submittedName>
</protein>
<dbReference type="AlphaFoldDB" id="A0A856M8W7"/>
<evidence type="ECO:0000313" key="2">
    <source>
        <dbReference type="Proteomes" id="UP000318138"/>
    </source>
</evidence>
<accession>A0A856M8W7</accession>
<dbReference type="RefSeq" id="WP_013603244.1">
    <property type="nucleotide sequence ID" value="NZ_CP041370.1"/>
</dbReference>
<gene>
    <name evidence="1" type="ORF">FLK61_00240</name>
</gene>
<keyword evidence="2" id="KW-1185">Reference proteome</keyword>
<dbReference type="Proteomes" id="UP000318138">
    <property type="component" value="Plasmid unnamed1"/>
</dbReference>
<keyword evidence="1" id="KW-0614">Plasmid</keyword>
<sequence length="265" mass="31385">MCKTILPLEKELPIEYLYTVVCLNDIYERLYGFKKGVVYEFFRKGAEFRNAKVNEYYVRAYGTDIYQEIDFRLVCFAYTTDKEDPEDELELYRRSFSFTDSKKAPSYFKVLGHPRDSIEITRYKKFLGLLKYVEYNYFRPRVKKESISSEKCSLLNREIKAKVWAPIELLKKQNKDIILEFSESICYALATLENFCKIPDVVDLKAEIDKVNELLKGYYSFALSANESFKDKKTKEMKEFLEKHHSLMNSLNENIKNLTDGRSMK</sequence>